<organism evidence="2 3">
    <name type="scientific">Leptospirillum ferriphilum</name>
    <dbReference type="NCBI Taxonomy" id="178606"/>
    <lineage>
        <taxon>Bacteria</taxon>
        <taxon>Pseudomonadati</taxon>
        <taxon>Nitrospirota</taxon>
        <taxon>Nitrospiria</taxon>
        <taxon>Nitrospirales</taxon>
        <taxon>Nitrospiraceae</taxon>
        <taxon>Leptospirillum</taxon>
    </lineage>
</organism>
<proteinExistence type="predicted"/>
<evidence type="ECO:0000313" key="3">
    <source>
        <dbReference type="Proteomes" id="UP000029452"/>
    </source>
</evidence>
<evidence type="ECO:0000313" key="2">
    <source>
        <dbReference type="EMBL" id="KGA93244.1"/>
    </source>
</evidence>
<reference evidence="2 3" key="1">
    <citation type="submission" date="2014-06" db="EMBL/GenBank/DDBJ databases">
        <title>Draft genome sequence of iron oxidizing acidophile Leptospirillum ferriphilum DSM14647.</title>
        <authorList>
            <person name="Cardenas J.P."/>
            <person name="Lazcano M."/>
            <person name="Ossandon F.J."/>
            <person name="Corbett M."/>
            <person name="Holmes D.S."/>
            <person name="Watkin E."/>
        </authorList>
    </citation>
    <scope>NUCLEOTIDE SEQUENCE [LARGE SCALE GENOMIC DNA]</scope>
    <source>
        <strain evidence="2 3">DSM 14647</strain>
    </source>
</reference>
<dbReference type="Proteomes" id="UP000029452">
    <property type="component" value="Unassembled WGS sequence"/>
</dbReference>
<dbReference type="AlphaFoldDB" id="A0A094X3U1"/>
<sequence length="46" mass="5334">MRVFLQKSFLRGEWGRNGRSCVLARPEKVGTEADPDRFPGRDGRER</sequence>
<accession>A0A094X3U1</accession>
<dbReference type="PATRIC" id="fig|178606.4.peg.1873"/>
<evidence type="ECO:0000256" key="1">
    <source>
        <dbReference type="SAM" id="MobiDB-lite"/>
    </source>
</evidence>
<feature type="region of interest" description="Disordered" evidence="1">
    <location>
        <begin position="26"/>
        <end position="46"/>
    </location>
</feature>
<gene>
    <name evidence="2" type="ORF">LptCag_0280</name>
</gene>
<protein>
    <submittedName>
        <fullName evidence="2">Uncharacterized protein</fullName>
    </submittedName>
</protein>
<comment type="caution">
    <text evidence="2">The sequence shown here is derived from an EMBL/GenBank/DDBJ whole genome shotgun (WGS) entry which is preliminary data.</text>
</comment>
<dbReference type="EMBL" id="JPGK01000007">
    <property type="protein sequence ID" value="KGA93244.1"/>
    <property type="molecule type" value="Genomic_DNA"/>
</dbReference>
<name>A0A094X3U1_9BACT</name>